<organism evidence="1 2">
    <name type="scientific">Centaurea solstitialis</name>
    <name type="common">yellow star-thistle</name>
    <dbReference type="NCBI Taxonomy" id="347529"/>
    <lineage>
        <taxon>Eukaryota</taxon>
        <taxon>Viridiplantae</taxon>
        <taxon>Streptophyta</taxon>
        <taxon>Embryophyta</taxon>
        <taxon>Tracheophyta</taxon>
        <taxon>Spermatophyta</taxon>
        <taxon>Magnoliopsida</taxon>
        <taxon>eudicotyledons</taxon>
        <taxon>Gunneridae</taxon>
        <taxon>Pentapetalae</taxon>
        <taxon>asterids</taxon>
        <taxon>campanulids</taxon>
        <taxon>Asterales</taxon>
        <taxon>Asteraceae</taxon>
        <taxon>Carduoideae</taxon>
        <taxon>Cardueae</taxon>
        <taxon>Centaureinae</taxon>
        <taxon>Centaurea</taxon>
    </lineage>
</organism>
<comment type="caution">
    <text evidence="1">The sequence shown here is derived from an EMBL/GenBank/DDBJ whole genome shotgun (WGS) entry which is preliminary data.</text>
</comment>
<evidence type="ECO:0000313" key="2">
    <source>
        <dbReference type="Proteomes" id="UP001172457"/>
    </source>
</evidence>
<protein>
    <submittedName>
        <fullName evidence="1">Uncharacterized protein</fullName>
    </submittedName>
</protein>
<dbReference type="EMBL" id="JARYMX010000006">
    <property type="protein sequence ID" value="KAJ9544219.1"/>
    <property type="molecule type" value="Genomic_DNA"/>
</dbReference>
<sequence length="181" mass="20137">MYQTRFKFSPGKLKSRWIGPYFVLKAYPSGYVDLMTERGPFKVNGHRLKLYHKDDPDRNGHGTIATRPWLDQPLTVARSAIEPWLDQPSGRSTISHKAMARSAITPWLDQPSCQPSGHGSISHQAVARSAIRPWLDQPSGRGSISHRASHQTVARSAIVPAIRPWLDQPSGRGTTSHKAKA</sequence>
<gene>
    <name evidence="1" type="ORF">OSB04_023926</name>
</gene>
<accession>A0AA38WBK3</accession>
<keyword evidence="2" id="KW-1185">Reference proteome</keyword>
<reference evidence="1" key="1">
    <citation type="submission" date="2023-03" db="EMBL/GenBank/DDBJ databases">
        <title>Chromosome-scale reference genome and RAD-based genetic map of yellow starthistle (Centaurea solstitialis) reveal putative structural variation and QTLs associated with invader traits.</title>
        <authorList>
            <person name="Reatini B."/>
            <person name="Cang F.A."/>
            <person name="Jiang Q."/>
            <person name="Mckibben M.T.W."/>
            <person name="Barker M.S."/>
            <person name="Rieseberg L.H."/>
            <person name="Dlugosch K.M."/>
        </authorList>
    </citation>
    <scope>NUCLEOTIDE SEQUENCE</scope>
    <source>
        <strain evidence="1">CAN-66</strain>
        <tissue evidence="1">Leaf</tissue>
    </source>
</reference>
<dbReference type="AlphaFoldDB" id="A0AA38WBK3"/>
<dbReference type="Proteomes" id="UP001172457">
    <property type="component" value="Chromosome 6"/>
</dbReference>
<proteinExistence type="predicted"/>
<evidence type="ECO:0000313" key="1">
    <source>
        <dbReference type="EMBL" id="KAJ9544219.1"/>
    </source>
</evidence>
<name>A0AA38WBK3_9ASTR</name>